<dbReference type="GO" id="GO:0032259">
    <property type="term" value="P:methylation"/>
    <property type="evidence" value="ECO:0007669"/>
    <property type="project" value="UniProtKB-KW"/>
</dbReference>
<organism evidence="7 8">
    <name type="scientific">Bacillus albus</name>
    <dbReference type="NCBI Taxonomy" id="2026189"/>
    <lineage>
        <taxon>Bacteria</taxon>
        <taxon>Bacillati</taxon>
        <taxon>Bacillota</taxon>
        <taxon>Bacilli</taxon>
        <taxon>Bacillales</taxon>
        <taxon>Bacillaceae</taxon>
        <taxon>Bacillus</taxon>
        <taxon>Bacillus cereus group</taxon>
    </lineage>
</organism>
<evidence type="ECO:0000256" key="2">
    <source>
        <dbReference type="ARBA" id="ARBA00022679"/>
    </source>
</evidence>
<dbReference type="GO" id="GO:0046872">
    <property type="term" value="F:metal ion binding"/>
    <property type="evidence" value="ECO:0007669"/>
    <property type="project" value="UniProtKB-KW"/>
</dbReference>
<dbReference type="GO" id="GO:0008168">
    <property type="term" value="F:methyltransferase activity"/>
    <property type="evidence" value="ECO:0007669"/>
    <property type="project" value="UniProtKB-KW"/>
</dbReference>
<evidence type="ECO:0000256" key="4">
    <source>
        <dbReference type="ARBA" id="ARBA00022723"/>
    </source>
</evidence>
<reference evidence="7 8" key="1">
    <citation type="submission" date="2016-06" db="EMBL/GenBank/DDBJ databases">
        <title>First insights into the genetic diversity and population structure of in the Bacillus cereus group bacteria from diverse marine environments.</title>
        <authorList>
            <person name="Liu Y."/>
            <person name="Lai Q."/>
            <person name="Shao Z."/>
        </authorList>
    </citation>
    <scope>NUCLEOTIDE SEQUENCE [LARGE SCALE GENOMIC DNA]</scope>
    <source>
        <strain evidence="7 8">N35-10-2</strain>
    </source>
</reference>
<dbReference type="PANTHER" id="PTHR40036:SF1">
    <property type="entry name" value="MACROCIN O-METHYLTRANSFERASE"/>
    <property type="match status" value="1"/>
</dbReference>
<comment type="similarity">
    <text evidence="6">Belongs to the methyltransferase TylF/MycF family.</text>
</comment>
<keyword evidence="5" id="KW-0460">Magnesium</keyword>
<protein>
    <submittedName>
        <fullName evidence="7">Macrocin O-methyltransferase</fullName>
    </submittedName>
</protein>
<evidence type="ECO:0000313" key="8">
    <source>
        <dbReference type="Proteomes" id="UP000181873"/>
    </source>
</evidence>
<name>A0A1J9UNA8_9BACI</name>
<dbReference type="PANTHER" id="PTHR40036">
    <property type="entry name" value="MACROCIN O-METHYLTRANSFERASE"/>
    <property type="match status" value="1"/>
</dbReference>
<evidence type="ECO:0000256" key="6">
    <source>
        <dbReference type="ARBA" id="ARBA00060900"/>
    </source>
</evidence>
<dbReference type="GO" id="GO:0017000">
    <property type="term" value="P:antibiotic biosynthetic process"/>
    <property type="evidence" value="ECO:0007669"/>
    <property type="project" value="UniProtKB-ARBA"/>
</dbReference>
<accession>A0A1J9UNA8</accession>
<dbReference type="Gene3D" id="3.40.50.150">
    <property type="entry name" value="Vaccinia Virus protein VP39"/>
    <property type="match status" value="1"/>
</dbReference>
<dbReference type="RefSeq" id="WP_071757031.1">
    <property type="nucleotide sequence ID" value="NZ_CBCSIO010000038.1"/>
</dbReference>
<dbReference type="Pfam" id="PF05711">
    <property type="entry name" value="TylF"/>
    <property type="match status" value="1"/>
</dbReference>
<dbReference type="InterPro" id="IPR008884">
    <property type="entry name" value="TylF_MeTrfase"/>
</dbReference>
<dbReference type="EMBL" id="MAOE01000004">
    <property type="protein sequence ID" value="OJD70779.1"/>
    <property type="molecule type" value="Genomic_DNA"/>
</dbReference>
<sequence length="281" mass="32710">MQNKTAIQLYLELLKKTILFEIWEEYEPYLPGTLHISQNLPYEPITFPVDPIIKAYVEALNLDIVKKNFSKEDRTLGEDWPKAAHSMIGRLRINQLHNAMETIIKENIDGDFIETGVWRGGACIFMRGFLKAYELTNRKVWVADSFEGLPKPDIKNYPQDKDDTLYQYDYLRVPLEEVQKNFKKYDLLDNQVQFLKGWFKDTLPSAPIEKIALARLDGDMYESTMDSLTNLYDKVSPGGFIIIDDFALPTCKAAIFDFREKYSIKAPLIPIDNLSVYWRKE</sequence>
<dbReference type="AlphaFoldDB" id="A0A1J9UNA8"/>
<evidence type="ECO:0000313" key="7">
    <source>
        <dbReference type="EMBL" id="OJD70779.1"/>
    </source>
</evidence>
<proteinExistence type="inferred from homology"/>
<evidence type="ECO:0000256" key="5">
    <source>
        <dbReference type="ARBA" id="ARBA00022842"/>
    </source>
</evidence>
<dbReference type="Proteomes" id="UP000181873">
    <property type="component" value="Unassembled WGS sequence"/>
</dbReference>
<gene>
    <name evidence="7" type="ORF">BAU25_22920</name>
</gene>
<evidence type="ECO:0000256" key="1">
    <source>
        <dbReference type="ARBA" id="ARBA00022603"/>
    </source>
</evidence>
<evidence type="ECO:0000256" key="3">
    <source>
        <dbReference type="ARBA" id="ARBA00022691"/>
    </source>
</evidence>
<keyword evidence="1 7" id="KW-0489">Methyltransferase</keyword>
<dbReference type="FunFam" id="3.40.50.150:FF:000331">
    <property type="entry name" value="Macrocin O-methyltransferase"/>
    <property type="match status" value="1"/>
</dbReference>
<dbReference type="InterPro" id="IPR029063">
    <property type="entry name" value="SAM-dependent_MTases_sf"/>
</dbReference>
<comment type="caution">
    <text evidence="7">The sequence shown here is derived from an EMBL/GenBank/DDBJ whole genome shotgun (WGS) entry which is preliminary data.</text>
</comment>
<keyword evidence="4" id="KW-0479">Metal-binding</keyword>
<dbReference type="SUPFAM" id="SSF53335">
    <property type="entry name" value="S-adenosyl-L-methionine-dependent methyltransferases"/>
    <property type="match status" value="1"/>
</dbReference>
<keyword evidence="2 7" id="KW-0808">Transferase</keyword>
<keyword evidence="3" id="KW-0949">S-adenosyl-L-methionine</keyword>